<dbReference type="EMBL" id="VFMM01000002">
    <property type="protein sequence ID" value="TQJ11254.1"/>
    <property type="molecule type" value="Genomic_DNA"/>
</dbReference>
<evidence type="ECO:0000313" key="1">
    <source>
        <dbReference type="EMBL" id="TQJ11254.1"/>
    </source>
</evidence>
<dbReference type="InterPro" id="IPR011004">
    <property type="entry name" value="Trimer_LpxA-like_sf"/>
</dbReference>
<dbReference type="Proteomes" id="UP000316298">
    <property type="component" value="Unassembled WGS sequence"/>
</dbReference>
<organism evidence="1 2">
    <name type="scientific">Kribbella jejuensis</name>
    <dbReference type="NCBI Taxonomy" id="236068"/>
    <lineage>
        <taxon>Bacteria</taxon>
        <taxon>Bacillati</taxon>
        <taxon>Actinomycetota</taxon>
        <taxon>Actinomycetes</taxon>
        <taxon>Propionibacteriales</taxon>
        <taxon>Kribbellaceae</taxon>
        <taxon>Kribbella</taxon>
    </lineage>
</organism>
<dbReference type="InterPro" id="IPR001451">
    <property type="entry name" value="Hexapep"/>
</dbReference>
<keyword evidence="2" id="KW-1185">Reference proteome</keyword>
<gene>
    <name evidence="1" type="ORF">FB475_4163</name>
</gene>
<sequence>MPLYSFEGKRPTVHPDAWIAPTATLVGDVVVEAGASIWYGAVIRADLGTITIRAGANIQDNTVIHVGHNGCEIGPNATVGHQCLIHDCTIGEQALVGNGAIVLDGAVVGTRSLVAAGSTVTPGAVIPPESVAMGSPAKKIVPLEGTAKLFVDHNAAVYHALAERHAATVELVDGDAG</sequence>
<protein>
    <submittedName>
        <fullName evidence="1">Carbonic anhydrase/acetyltransferase-like protein (Isoleucine patch superfamily)</fullName>
    </submittedName>
</protein>
<keyword evidence="1" id="KW-0808">Transferase</keyword>
<dbReference type="RefSeq" id="WP_141858222.1">
    <property type="nucleotide sequence ID" value="NZ_BAAAKA010000025.1"/>
</dbReference>
<dbReference type="SUPFAM" id="SSF51161">
    <property type="entry name" value="Trimeric LpxA-like enzymes"/>
    <property type="match status" value="1"/>
</dbReference>
<dbReference type="InterPro" id="IPR047324">
    <property type="entry name" value="LbH_gamma_CA-like"/>
</dbReference>
<dbReference type="GO" id="GO:0016740">
    <property type="term" value="F:transferase activity"/>
    <property type="evidence" value="ECO:0007669"/>
    <property type="project" value="UniProtKB-KW"/>
</dbReference>
<evidence type="ECO:0000313" key="2">
    <source>
        <dbReference type="Proteomes" id="UP000316298"/>
    </source>
</evidence>
<dbReference type="PANTHER" id="PTHR13061:SF29">
    <property type="entry name" value="GAMMA CARBONIC ANHYDRASE-LIKE 1, MITOCHONDRIAL-RELATED"/>
    <property type="match status" value="1"/>
</dbReference>
<dbReference type="CDD" id="cd04645">
    <property type="entry name" value="LbH_gamma_CA_like"/>
    <property type="match status" value="1"/>
</dbReference>
<proteinExistence type="predicted"/>
<dbReference type="AlphaFoldDB" id="A0A542E7G0"/>
<accession>A0A542E7G0</accession>
<dbReference type="PANTHER" id="PTHR13061">
    <property type="entry name" value="DYNACTIN SUBUNIT P25"/>
    <property type="match status" value="1"/>
</dbReference>
<comment type="caution">
    <text evidence="1">The sequence shown here is derived from an EMBL/GenBank/DDBJ whole genome shotgun (WGS) entry which is preliminary data.</text>
</comment>
<dbReference type="InterPro" id="IPR050484">
    <property type="entry name" value="Transf_Hexapept/Carb_Anhydrase"/>
</dbReference>
<dbReference type="Pfam" id="PF00132">
    <property type="entry name" value="Hexapep"/>
    <property type="match status" value="1"/>
</dbReference>
<dbReference type="Gene3D" id="2.160.10.10">
    <property type="entry name" value="Hexapeptide repeat proteins"/>
    <property type="match status" value="1"/>
</dbReference>
<name>A0A542E7G0_9ACTN</name>
<reference evidence="1 2" key="1">
    <citation type="submission" date="2019-06" db="EMBL/GenBank/DDBJ databases">
        <title>Sequencing the genomes of 1000 actinobacteria strains.</title>
        <authorList>
            <person name="Klenk H.-P."/>
        </authorList>
    </citation>
    <scope>NUCLEOTIDE SEQUENCE [LARGE SCALE GENOMIC DNA]</scope>
    <source>
        <strain evidence="1 2">DSM 17305</strain>
    </source>
</reference>
<dbReference type="OrthoDB" id="9803036at2"/>